<evidence type="ECO:0000259" key="3">
    <source>
        <dbReference type="SMART" id="SM00409"/>
    </source>
</evidence>
<feature type="chain" id="PRO_5046362350" evidence="2">
    <location>
        <begin position="27"/>
        <end position="3374"/>
    </location>
</feature>
<gene>
    <name evidence="4" type="ORF">ACFSYS_11345</name>
</gene>
<feature type="domain" description="Immunoglobulin" evidence="3">
    <location>
        <begin position="1046"/>
        <end position="1129"/>
    </location>
</feature>
<sequence>MGKKLLSLLVYIFISFLSLNSSKVNAQCTDNPSSITISASIQDSSTVCSDASITVNSTITATGGANPSYQWQEKIGSGGWTDITNANSKDLINYTAIQNNSKFRLNITYCQGQNEEQTYNGSSSATLTVNQVKTGSVTISTANTNICPGTTVNFTASPSNQGTSPTYSWRVNGTQQGTAASFSYNNFSNNDQVQLFMTSSTPCVDDFESNILPITLKSAIPDTPAAISGDIVLCPNTNNHTYAIAAVDRATSYQWTLPSGWTGSSTSNSISISVGAVGNGKILKVKAINDCGASSDQTLSINVGPGKPATPSAISNPGLICPGEALSFSVTNDPSVTYTWNVPAGWNIISGQDTNTVNVTAGNYNQNGNITVIASNDCLDSDVRSLAVTVNEPAPNDPGPISGEIIACPNTTVSYTVDAVQYADSYVWYVDNIVQNGQNGATLSFNSGATGTRNLKVIAVNECIDPASYTSISGSTRSISIDDGKPDVITITSNGGNEFCPGDPAVFSIPTDAKADSYNWTVPTGWTITSGQASNTLNVKAGNYNQNGNITATAKSDLCGEVNATFAVSVKKPAPVINSETISGEIDVCASSGGLTYSIPMINNASNYVWSVPTGWNITAGNGTTSIKVSAGTTDGNISVYAENSCGPSSAISLSVTTEDAPPVTLGAISSTKLDTNKNVCPPVTNIPFTVAPISNADSYNWILPDAGWSIASGQGTNSIMVSISSAAVSGTKTVYVEAVNNCGTSNRVAYGNIEIQNHIVTSAGEDITVCKLQSFPNITLTGSAEFGSSKFDPTFTTSGSGTFPNQPTGVRGNFNYTYKPSQADYNLGQVTITVKVPKPTTGNTSGICGTGTGEDSMILTFKPDPTITITAPAEICAGQTANVVFTGTPNTTVTYKIGTGSNQTIQIGDSGSATYTTAALNTNTTYNLVSSQYTAGTGCSKTFTGSATIKVNAVPNVSMSYGNVCTSATTLAPTFTAGSGAWQNGTYTATGALSTIINASTGVFNPSTVTPGTYKVTYSTPVAGGCEKVEITADVSIYEKIVVTSEPVAVQNCEGSDVQFQVGATGDGLTYQWYKNSVAAGNEISGGTNAVLNLSGITSANAGNYLVEIKGILPCTSVVSNSAALIVDENVIISEQPQDLSVCENGTAQITFTATSGGTALNSGYTYQWFKGIPGAGNAVSGAISSTLTFNNASIEDSGDYYVEISGGSGNLCSVKTSDAATLNVRETPSVEVTGTSSICDKEEAELTFTGTPNTVVTYILNGNNTNPLTVAIDASGSVVLNTGKLAATSNANTNYVYSVQSIAYSDDPNCSNTISSEATISVSPDPEAIIAFTDNQVEFCTADTNTHTPGLSGIGAYENGIFSATGLDINPQTGAFVPANNAPNDYIIKYEIPASGGCEAKEVTLDIVVYEKVSITSQPANIGICSTENAEFSITATGDDLAYQWFKDGVLIPGAKAATLLLNVATSKDAGEYYVQVTGTNACTPDGESVVTSDPATLNVDEDIIIIEPATDVKVCADGSTDVTFKFVAHANGAPLNFTWVYANGTPVTISGDYSTELIERNDYEGLNFTVYEGTLTITTVEEADEAEYAVLIDGSDNGFTCPIATSNSFKLDVDPVPTPPIVADVMYCIGENVVALTAEGTNLLWYDSLDDETPSQTAPTPTSDVVGTTTYYVSQTPVYCESELAEIKVIINALPVAPTITNAEIIYCLGATAEQLSVTPDTDHTLNWYTSETSIEKLETAPTPPTAASGDLDYWVSQTNLSECEGPRSSITVKIKELPVISISDDATICEGSSIDLTASDSNTGNTTTFSWNWEGNTGNPLSGSSVTVSPTTTTTYNLTATNEFGCINIDSVTITVDPPTIAGTITAPTSVCISNASGQLILSGYTGEIISWESAPGVIAEGETATWTTLSGTINTQAFSGLTQTTTFRTQVQSGVCEAKYTYASITIDPLPVGGELNFVDGGTNIGRLFMICESAISGYAVPLELSGEAGTVVAWRYRGDSDPTWSIVKNSDGSNFIGTSLIASQIESVVNNETTVFRVEMTSGACSPNKFSQTAIISVIPSDIQPAPVSVDPRTLCLGDTITLNSSTGYGAEYGKFEGGAFDNSSITNKGWRITDKNGNSNYNFSSDADNIRPDKWLRTNPHNFITANINTNATSLQRWDTSLESEGNKGFAIVSGNNTSTLETAVFSLTGIDEAILTFDQAFNLTAGAKIQVEISTNGGSSYSTEPILYSITGPASSGNYDHFGDGTPGVNQMTIDLGNYMGRSNLRIRFNYTGARDGDVWTLDNIKVPEGPQDVQLIWYYDESLENPDNELLQIGEVNQETVQFIPEKIGWNHFEVRTALVFDTNGDPCETAENSETVKVYVYDTYESTATAEVGECGNLNVNLSASITAGTQEGEITEFPEGDGSTVAWEVISAPAGYTFSQNHFLNNDPELSGINDPNAIFQPTMGGSYTLRWKITPKITPVEGEMDLPANPCILNHIDAIFEVIDCTTLDFDGIDDYVDLGNNFTGNYFIETWIRPEASTGSIISGPGFDIQMENLPGITTNGRWYHIAVNNSGKLYVDGNSAGSITINGNGTNKTIIGARWNSTSKTTEHHFSGWIDEMRIWNKELTEKQIRFMMNQRLQLSSKGAGNTVEGEVVPNLSVAGSYYTEGNFNLDQDGVRFYDLTWNDLAGYYRLISNNPDPAGLISFPAEQEPQAGYTPDLSLNGINGRLYNITTDQENTSPTPYLSGQDGAWATDGTWARPTVWDPPNSDGIKWNIARINHNITSEGKDITMLGILSETIDKVLTINADHPIRISHYLLLDGNMDLEGESQLLQDHGSILANSSKGWLEREQQGRQSSYNYNYWSSPVSDQGTDNNSGYTLENVMWDPAAGAKVNFVDGYYSADGGLTSPITISREWIWDFRAGKADLYADWNFLGSQTKEIVAAGYSMKGTTGLVGLSQLQNYAFRGKPNNGDIPTTSLSIAPDQNYLVGNPFPSAMDANEFIRDNLLNVAGGRNTKNVFNGVIYFWDHYANQTHILEEYIGGYAAYTLAGGVEAISNDERITAESGGGGKEPMQYIPVAQGFFLNSVTDPAAATAGINIQGGNIVFNNTQRIYATESNDPSIFLSHETPSKGKAQATAQKDERAKIRINFYSPSGYNRQLLVTRDESTTNGFDLGYDAPLIEDNMEDMYWLVNDQPYVIQAVPDFEDERVLPLAIKTKEGGEFKIEIEKLENWPEGKPVYLRDKLKDSIHAIFTEKYTAQTDAGEIKNRFEIVFFKEAVVDEEPPIVEEPVEEPIGELPIIEGIGVSYSVFDKKVKISNYNKLDVEKVMIFDMGGKLIQEYNNLRSDSEIYLSIRPVRSGIYIVHTLCEEGINIKKIVIK</sequence>
<dbReference type="InterPro" id="IPR003599">
    <property type="entry name" value="Ig_sub"/>
</dbReference>
<feature type="domain" description="Immunoglobulin" evidence="3">
    <location>
        <begin position="1138"/>
        <end position="1227"/>
    </location>
</feature>
<dbReference type="InterPro" id="IPR026444">
    <property type="entry name" value="Secre_tail"/>
</dbReference>
<evidence type="ECO:0000256" key="2">
    <source>
        <dbReference type="SAM" id="SignalP"/>
    </source>
</evidence>
<name>A0ABW5X451_9FLAO</name>
<feature type="domain" description="Immunoglobulin" evidence="3">
    <location>
        <begin position="1421"/>
        <end position="1503"/>
    </location>
</feature>
<evidence type="ECO:0000313" key="5">
    <source>
        <dbReference type="Proteomes" id="UP001597438"/>
    </source>
</evidence>
<dbReference type="NCBIfam" id="TIGR04183">
    <property type="entry name" value="Por_Secre_tail"/>
    <property type="match status" value="1"/>
</dbReference>
<keyword evidence="1 2" id="KW-0732">Signal</keyword>
<protein>
    <submittedName>
        <fullName evidence="4">T9SS type A sorting domain-containing protein</fullName>
    </submittedName>
</protein>
<reference evidence="5" key="1">
    <citation type="journal article" date="2019" name="Int. J. Syst. Evol. Microbiol.">
        <title>The Global Catalogue of Microorganisms (GCM) 10K type strain sequencing project: providing services to taxonomists for standard genome sequencing and annotation.</title>
        <authorList>
            <consortium name="The Broad Institute Genomics Platform"/>
            <consortium name="The Broad Institute Genome Sequencing Center for Infectious Disease"/>
            <person name="Wu L."/>
            <person name="Ma J."/>
        </authorList>
    </citation>
    <scope>NUCLEOTIDE SEQUENCE [LARGE SCALE GENOMIC DNA]</scope>
    <source>
        <strain evidence="5">KCTC 52925</strain>
    </source>
</reference>
<dbReference type="Gene3D" id="2.60.40.10">
    <property type="entry name" value="Immunoglobulins"/>
    <property type="match status" value="4"/>
</dbReference>
<dbReference type="SUPFAM" id="SSF49899">
    <property type="entry name" value="Concanavalin A-like lectins/glucanases"/>
    <property type="match status" value="1"/>
</dbReference>
<dbReference type="InterPro" id="IPR045829">
    <property type="entry name" value="PKD_6"/>
</dbReference>
<dbReference type="SMART" id="SM00409">
    <property type="entry name" value="IG"/>
    <property type="match status" value="4"/>
</dbReference>
<dbReference type="Proteomes" id="UP001597438">
    <property type="component" value="Unassembled WGS sequence"/>
</dbReference>
<keyword evidence="5" id="KW-1185">Reference proteome</keyword>
<dbReference type="InterPro" id="IPR044023">
    <property type="entry name" value="Ig_7"/>
</dbReference>
<organism evidence="4 5">
    <name type="scientific">Christiangramia antarctica</name>
    <dbReference type="NCBI Taxonomy" id="2058158"/>
    <lineage>
        <taxon>Bacteria</taxon>
        <taxon>Pseudomonadati</taxon>
        <taxon>Bacteroidota</taxon>
        <taxon>Flavobacteriia</taxon>
        <taxon>Flavobacteriales</taxon>
        <taxon>Flavobacteriaceae</taxon>
        <taxon>Christiangramia</taxon>
    </lineage>
</organism>
<feature type="domain" description="Immunoglobulin" evidence="3">
    <location>
        <begin position="1514"/>
        <end position="1617"/>
    </location>
</feature>
<comment type="caution">
    <text evidence="4">The sequence shown here is derived from an EMBL/GenBank/DDBJ whole genome shotgun (WGS) entry which is preliminary data.</text>
</comment>
<dbReference type="EMBL" id="JBHUOJ010000026">
    <property type="protein sequence ID" value="MFD2833885.1"/>
    <property type="molecule type" value="Genomic_DNA"/>
</dbReference>
<dbReference type="Pfam" id="PF19408">
    <property type="entry name" value="PKD_6"/>
    <property type="match status" value="6"/>
</dbReference>
<dbReference type="Gene3D" id="2.60.120.200">
    <property type="match status" value="1"/>
</dbReference>
<feature type="signal peptide" evidence="2">
    <location>
        <begin position="1"/>
        <end position="26"/>
    </location>
</feature>
<dbReference type="InterPro" id="IPR035986">
    <property type="entry name" value="PKD_dom_sf"/>
</dbReference>
<dbReference type="InterPro" id="IPR036179">
    <property type="entry name" value="Ig-like_dom_sf"/>
</dbReference>
<dbReference type="InterPro" id="IPR013783">
    <property type="entry name" value="Ig-like_fold"/>
</dbReference>
<dbReference type="InterPro" id="IPR013320">
    <property type="entry name" value="ConA-like_dom_sf"/>
</dbReference>
<accession>A0ABW5X451</accession>
<dbReference type="SUPFAM" id="SSF48726">
    <property type="entry name" value="Immunoglobulin"/>
    <property type="match status" value="3"/>
</dbReference>
<evidence type="ECO:0000313" key="4">
    <source>
        <dbReference type="EMBL" id="MFD2833885.1"/>
    </source>
</evidence>
<dbReference type="SUPFAM" id="SSF49299">
    <property type="entry name" value="PKD domain"/>
    <property type="match status" value="1"/>
</dbReference>
<dbReference type="RefSeq" id="WP_251739252.1">
    <property type="nucleotide sequence ID" value="NZ_JBHUOJ010000026.1"/>
</dbReference>
<evidence type="ECO:0000256" key="1">
    <source>
        <dbReference type="ARBA" id="ARBA00022729"/>
    </source>
</evidence>
<dbReference type="Pfam" id="PF19081">
    <property type="entry name" value="Ig_7"/>
    <property type="match status" value="2"/>
</dbReference>
<proteinExistence type="predicted"/>